<dbReference type="InterPro" id="IPR051532">
    <property type="entry name" value="Ester_Hydrolysis_Enzymes"/>
</dbReference>
<dbReference type="PANTHER" id="PTHR30383">
    <property type="entry name" value="THIOESTERASE 1/PROTEASE 1/LYSOPHOSPHOLIPASE L1"/>
    <property type="match status" value="1"/>
</dbReference>
<dbReference type="OrthoDB" id="2810666at2"/>
<accession>A0A0M9CDY0</accession>
<organism evidence="2 4">
    <name type="scientific">Polaribacter dokdonensis DSW-5</name>
    <dbReference type="NCBI Taxonomy" id="1300348"/>
    <lineage>
        <taxon>Bacteria</taxon>
        <taxon>Pseudomonadati</taxon>
        <taxon>Bacteroidota</taxon>
        <taxon>Flavobacteriia</taxon>
        <taxon>Flavobacteriales</taxon>
        <taxon>Flavobacteriaceae</taxon>
    </lineage>
</organism>
<evidence type="ECO:0000259" key="1">
    <source>
        <dbReference type="Pfam" id="PF13472"/>
    </source>
</evidence>
<feature type="domain" description="SGNH hydrolase-type esterase" evidence="1">
    <location>
        <begin position="55"/>
        <end position="240"/>
    </location>
</feature>
<dbReference type="PATRIC" id="fig|1300348.6.peg.134"/>
<dbReference type="GO" id="GO:0004622">
    <property type="term" value="F:phosphatidylcholine lysophospholipase activity"/>
    <property type="evidence" value="ECO:0007669"/>
    <property type="project" value="TreeGrafter"/>
</dbReference>
<dbReference type="SUPFAM" id="SSF52266">
    <property type="entry name" value="SGNH hydrolase"/>
    <property type="match status" value="1"/>
</dbReference>
<dbReference type="STRING" id="1300348.I602_132"/>
<dbReference type="Proteomes" id="UP000183071">
    <property type="component" value="Unassembled WGS sequence"/>
</dbReference>
<keyword evidence="5" id="KW-1185">Reference proteome</keyword>
<dbReference type="Proteomes" id="UP000037716">
    <property type="component" value="Unassembled WGS sequence"/>
</dbReference>
<gene>
    <name evidence="2" type="ORF">I602_132</name>
    <name evidence="3" type="ORF">SAMN05444353_2698</name>
</gene>
<evidence type="ECO:0000313" key="3">
    <source>
        <dbReference type="EMBL" id="SEE60942.1"/>
    </source>
</evidence>
<dbReference type="Pfam" id="PF13472">
    <property type="entry name" value="Lipase_GDSL_2"/>
    <property type="match status" value="1"/>
</dbReference>
<dbReference type="PANTHER" id="PTHR30383:SF24">
    <property type="entry name" value="THIOESTERASE 1_PROTEASE 1_LYSOPHOSPHOLIPASE L1"/>
    <property type="match status" value="1"/>
</dbReference>
<dbReference type="RefSeq" id="WP_053972855.1">
    <property type="nucleotide sequence ID" value="NZ_FNUE01000002.1"/>
</dbReference>
<dbReference type="CDD" id="cd01836">
    <property type="entry name" value="FeeA_FeeB_like"/>
    <property type="match status" value="1"/>
</dbReference>
<dbReference type="EMBL" id="LGBR01000001">
    <property type="protein sequence ID" value="KOY50572.1"/>
    <property type="molecule type" value="Genomic_DNA"/>
</dbReference>
<reference evidence="2 4" key="1">
    <citation type="submission" date="2015-07" db="EMBL/GenBank/DDBJ databases">
        <title>Genome of Polaribacter dokdonenesis DSW-5, isolated from seawater off Dokdo in Korea.</title>
        <authorList>
            <person name="Yoon K."/>
            <person name="Song J.Y."/>
            <person name="Kim J.F."/>
        </authorList>
    </citation>
    <scope>NUCLEOTIDE SEQUENCE [LARGE SCALE GENOMIC DNA]</scope>
    <source>
        <strain evidence="2 4">DSW-5</strain>
    </source>
</reference>
<evidence type="ECO:0000313" key="2">
    <source>
        <dbReference type="EMBL" id="KOY50572.1"/>
    </source>
</evidence>
<evidence type="ECO:0000313" key="5">
    <source>
        <dbReference type="Proteomes" id="UP000183071"/>
    </source>
</evidence>
<dbReference type="AlphaFoldDB" id="A0A0M9CDY0"/>
<dbReference type="Gene3D" id="3.40.50.1110">
    <property type="entry name" value="SGNH hydrolase"/>
    <property type="match status" value="1"/>
</dbReference>
<reference evidence="3 5" key="2">
    <citation type="submission" date="2016-10" db="EMBL/GenBank/DDBJ databases">
        <authorList>
            <person name="Varghese N."/>
            <person name="Submissions S."/>
        </authorList>
    </citation>
    <scope>NUCLEOTIDE SEQUENCE [LARGE SCALE GENOMIC DNA]</scope>
    <source>
        <strain evidence="3 5">DSW-5</strain>
    </source>
</reference>
<dbReference type="InterPro" id="IPR013830">
    <property type="entry name" value="SGNH_hydro"/>
</dbReference>
<name>A0A0M9CDY0_9FLAO</name>
<keyword evidence="2" id="KW-0378">Hydrolase</keyword>
<evidence type="ECO:0000313" key="4">
    <source>
        <dbReference type="Proteomes" id="UP000037716"/>
    </source>
</evidence>
<comment type="caution">
    <text evidence="2">The sequence shown here is derived from an EMBL/GenBank/DDBJ whole genome shotgun (WGS) entry which is preliminary data.</text>
</comment>
<sequence length="262" mass="29834">MSIKYYLGSIISLPLLPILFLQGKKIRANVPKLPEAKNPKGYIKKTSTKTLKMLVIGESTIAGVGVDFHENGFTGILAKTIAGQSEVSVLWQVYAKSGYTAKMVRRRLLPKIEDTTADLIVIGLGGNDAFKLNSPDVWIIQINKLIKDLKRKYPKTPIYFTNMPPIKEFPAFTKSIKFVIGNLVELLGKRLYKRVKNKNNVYYNNELITLESWQEKYNLSDDVSTFFSDGVHPSKLTYQLWGKDMANFIMKTKSFQSWLQKK</sequence>
<proteinExistence type="predicted"/>
<dbReference type="EMBL" id="FNUE01000002">
    <property type="protein sequence ID" value="SEE60942.1"/>
    <property type="molecule type" value="Genomic_DNA"/>
</dbReference>
<dbReference type="InterPro" id="IPR036514">
    <property type="entry name" value="SGNH_hydro_sf"/>
</dbReference>
<protein>
    <submittedName>
        <fullName evidence="2">GDSL-like lipase/acylhydrolase</fullName>
    </submittedName>
    <submittedName>
        <fullName evidence="3">Lysophospholipase L1</fullName>
    </submittedName>
</protein>